<gene>
    <name evidence="2" type="ORF">AUC69_11680</name>
</gene>
<dbReference type="Proteomes" id="UP000094472">
    <property type="component" value="Unassembled WGS sequence"/>
</dbReference>
<proteinExistence type="predicted"/>
<keyword evidence="1" id="KW-0812">Transmembrane</keyword>
<reference evidence="2 3" key="1">
    <citation type="journal article" date="2016" name="Environ. Microbiol.">
        <title>New Methyloceanibacter diversity from North Sea sediments includes methanotroph containing solely the soluble methane monooxygenase.</title>
        <authorList>
            <person name="Vekeman B."/>
            <person name="Kerckhof F.M."/>
            <person name="Cremers G."/>
            <person name="de Vos P."/>
            <person name="Vandamme P."/>
            <person name="Boon N."/>
            <person name="Op den Camp H.J."/>
            <person name="Heylen K."/>
        </authorList>
    </citation>
    <scope>NUCLEOTIDE SEQUENCE [LARGE SCALE GENOMIC DNA]</scope>
    <source>
        <strain evidence="2 3">R-67175</strain>
    </source>
</reference>
<evidence type="ECO:0000313" key="2">
    <source>
        <dbReference type="EMBL" id="ODR97740.1"/>
    </source>
</evidence>
<protein>
    <submittedName>
        <fullName evidence="2">Uncharacterized protein</fullName>
    </submittedName>
</protein>
<keyword evidence="1" id="KW-1133">Transmembrane helix</keyword>
<organism evidence="2 3">
    <name type="scientific">Methyloceanibacter superfactus</name>
    <dbReference type="NCBI Taxonomy" id="1774969"/>
    <lineage>
        <taxon>Bacteria</taxon>
        <taxon>Pseudomonadati</taxon>
        <taxon>Pseudomonadota</taxon>
        <taxon>Alphaproteobacteria</taxon>
        <taxon>Hyphomicrobiales</taxon>
        <taxon>Hyphomicrobiaceae</taxon>
        <taxon>Methyloceanibacter</taxon>
    </lineage>
</organism>
<feature type="transmembrane region" description="Helical" evidence="1">
    <location>
        <begin position="33"/>
        <end position="55"/>
    </location>
</feature>
<dbReference type="AlphaFoldDB" id="A0A1E3VW33"/>
<comment type="caution">
    <text evidence="2">The sequence shown here is derived from an EMBL/GenBank/DDBJ whole genome shotgun (WGS) entry which is preliminary data.</text>
</comment>
<dbReference type="EMBL" id="LPWF01000025">
    <property type="protein sequence ID" value="ODR97740.1"/>
    <property type="molecule type" value="Genomic_DNA"/>
</dbReference>
<sequence>MTPNTPGSTGGPDRGSSFARLAAFSRSVLNEQWVGAAFLIISFVIAQVLVVAMHVQTTKMWADISEVQLARDLYREFYDRDKNYMKVANAIEGCQKLYKGDGGKFSHLEINEYLGFFSDLGLFMDRGLLSEELVGHFFGAFIIEAYEYPEVESYIARIRKNFEQPEAFEDFEKVAKVVESDPRFARLAQFAETMCAKEQEGSPAHE</sequence>
<name>A0A1E3VW33_9HYPH</name>
<dbReference type="InterPro" id="IPR031876">
    <property type="entry name" value="DUF4760"/>
</dbReference>
<evidence type="ECO:0000256" key="1">
    <source>
        <dbReference type="SAM" id="Phobius"/>
    </source>
</evidence>
<dbReference type="Pfam" id="PF15956">
    <property type="entry name" value="DUF4760"/>
    <property type="match status" value="1"/>
</dbReference>
<keyword evidence="3" id="KW-1185">Reference proteome</keyword>
<keyword evidence="1" id="KW-0472">Membrane</keyword>
<dbReference type="RefSeq" id="WP_069441827.1">
    <property type="nucleotide sequence ID" value="NZ_LPWF01000025.1"/>
</dbReference>
<accession>A0A1E3VW33</accession>
<evidence type="ECO:0000313" key="3">
    <source>
        <dbReference type="Proteomes" id="UP000094472"/>
    </source>
</evidence>